<dbReference type="Proteomes" id="UP000014978">
    <property type="component" value="Unassembled WGS sequence"/>
</dbReference>
<dbReference type="InParanoid" id="S7XGI1"/>
<accession>S7XGI1</accession>
<dbReference type="Gene3D" id="3.80.10.10">
    <property type="entry name" value="Ribonuclease Inhibitor"/>
    <property type="match status" value="1"/>
</dbReference>
<dbReference type="VEuPathDB" id="MicrosporidiaDB:SLOPH_2499"/>
<evidence type="ECO:0008006" key="3">
    <source>
        <dbReference type="Google" id="ProtNLM"/>
    </source>
</evidence>
<protein>
    <recommendedName>
        <fullName evidence="3">Leucine rich repeat protein</fullName>
    </recommendedName>
</protein>
<name>S7XGI1_SPRLO</name>
<dbReference type="EMBL" id="ATCN01001005">
    <property type="protein sequence ID" value="EPR78144.1"/>
    <property type="molecule type" value="Genomic_DNA"/>
</dbReference>
<evidence type="ECO:0000313" key="1">
    <source>
        <dbReference type="EMBL" id="EPR78144.1"/>
    </source>
</evidence>
<dbReference type="SUPFAM" id="SSF52047">
    <property type="entry name" value="RNI-like"/>
    <property type="match status" value="1"/>
</dbReference>
<proteinExistence type="predicted"/>
<comment type="caution">
    <text evidence="1">The sequence shown here is derived from an EMBL/GenBank/DDBJ whole genome shotgun (WGS) entry which is preliminary data.</text>
</comment>
<organism evidence="1 2">
    <name type="scientific">Spraguea lophii (strain 42_110)</name>
    <name type="common">Microsporidian parasite</name>
    <dbReference type="NCBI Taxonomy" id="1358809"/>
    <lineage>
        <taxon>Eukaryota</taxon>
        <taxon>Fungi</taxon>
        <taxon>Fungi incertae sedis</taxon>
        <taxon>Microsporidia</taxon>
        <taxon>Spragueidae</taxon>
        <taxon>Spraguea</taxon>
    </lineage>
</organism>
<dbReference type="AlphaFoldDB" id="S7XGI1"/>
<reference evidence="2" key="1">
    <citation type="journal article" date="2013" name="PLoS Genet.">
        <title>The genome of Spraguea lophii and the basis of host-microsporidian interactions.</title>
        <authorList>
            <person name="Campbell S.E."/>
            <person name="Williams T.A."/>
            <person name="Yousuf A."/>
            <person name="Soanes D.M."/>
            <person name="Paszkiewicz K.H."/>
            <person name="Williams B.A.P."/>
        </authorList>
    </citation>
    <scope>NUCLEOTIDE SEQUENCE [LARGE SCALE GENOMIC DNA]</scope>
    <source>
        <strain evidence="2">42_110</strain>
    </source>
</reference>
<sequence length="262" mass="30787">NLTNLKELNLRGNYLSITNVYMPIGNLKVLDVSCNGKNQPILVFQHSISNFTLACQSNHQLQINNQNFKESITTLIIKDLNYVPRIFLTEENDSRLVNELSELANIRILKVSIRSFSFFNKEFYNLKKLEILKIIINDYQEDKNYDYNLLERFIKGANEHLNIKTLKYFQMPRSNIPKALLKLRTVEVFHIHNCIIASEFEIIPKMIHLQYLSFSLCFFDINVESIILNIKTLKNIKFKNNIVPDDMDQRNIKIKLLKTTEI</sequence>
<evidence type="ECO:0000313" key="2">
    <source>
        <dbReference type="Proteomes" id="UP000014978"/>
    </source>
</evidence>
<dbReference type="HOGENOM" id="CLU_1063787_0_0_1"/>
<feature type="non-terminal residue" evidence="1">
    <location>
        <position position="1"/>
    </location>
</feature>
<keyword evidence="2" id="KW-1185">Reference proteome</keyword>
<dbReference type="InterPro" id="IPR032675">
    <property type="entry name" value="LRR_dom_sf"/>
</dbReference>
<gene>
    <name evidence="1" type="ORF">SLOPH_2499</name>
</gene>